<feature type="transmembrane region" description="Helical" evidence="6">
    <location>
        <begin position="155"/>
        <end position="179"/>
    </location>
</feature>
<dbReference type="InterPro" id="IPR036259">
    <property type="entry name" value="MFS_trans_sf"/>
</dbReference>
<feature type="transmembrane region" description="Helical" evidence="6">
    <location>
        <begin position="318"/>
        <end position="336"/>
    </location>
</feature>
<feature type="transmembrane region" description="Helical" evidence="6">
    <location>
        <begin position="128"/>
        <end position="149"/>
    </location>
</feature>
<name>A0A1V6QR11_9EURO</name>
<evidence type="ECO:0000313" key="8">
    <source>
        <dbReference type="Proteomes" id="UP000191612"/>
    </source>
</evidence>
<feature type="region of interest" description="Disordered" evidence="5">
    <location>
        <begin position="1"/>
        <end position="36"/>
    </location>
</feature>
<keyword evidence="8" id="KW-1185">Reference proteome</keyword>
<feature type="compositionally biased region" description="Basic and acidic residues" evidence="5">
    <location>
        <begin position="1"/>
        <end position="18"/>
    </location>
</feature>
<evidence type="ECO:0000256" key="6">
    <source>
        <dbReference type="SAM" id="Phobius"/>
    </source>
</evidence>
<dbReference type="GO" id="GO:0022857">
    <property type="term" value="F:transmembrane transporter activity"/>
    <property type="evidence" value="ECO:0007669"/>
    <property type="project" value="InterPro"/>
</dbReference>
<dbReference type="Pfam" id="PF07690">
    <property type="entry name" value="MFS_1"/>
    <property type="match status" value="1"/>
</dbReference>
<feature type="transmembrane region" description="Helical" evidence="6">
    <location>
        <begin position="281"/>
        <end position="298"/>
    </location>
</feature>
<feature type="compositionally biased region" description="Basic and acidic residues" evidence="5">
    <location>
        <begin position="505"/>
        <end position="530"/>
    </location>
</feature>
<feature type="transmembrane region" description="Helical" evidence="6">
    <location>
        <begin position="68"/>
        <end position="85"/>
    </location>
</feature>
<evidence type="ECO:0000256" key="2">
    <source>
        <dbReference type="ARBA" id="ARBA00022692"/>
    </source>
</evidence>
<sequence>MTEPEKQEKEKQAERPTEEYATMAASMSAPDPESGVDQAVRGPAWMYKPLFKIGKWEAPYFASPEMQLYLVSFVCFLCPGMFNAVSGLGGGGQVNTHDVNNANTALYSTFAVVGFFAGSIANRIGLRLTLSLGGFGYFLYVAALLSYNINQNAGFLISAGALLGVCAGLLWCAQGAVMLSYPHEHEKGKYIAIFWVIFNLGGVIGSLVPLGQNMHSTAGNVNNGTYIAFLVLMAIGFVLCWCLVDCKHVQRKDGSRVIVIKNPTWKSEFLGLWETLIHDSYIIMMFPMFLASNWFYAYHFNAVNLAYFNVRTRALNSLLYWLMQMVGAFVFGKLLDLKGLSRPWRAKLNFGVLLAITMGIWGGGYAFQKRYTRETKDLDTDFTDSDYIGPMFLYMFYGFYDAAFQTCTYWYMGSLSNNSRKLANFAGFYKGIQSAGAAGMWSLDAQETAYMTEFASCWGILVGSMLFASPVIFFKVKDSTAVEDDLRFSDETAAEVMGHTNEMSEMDKPHTETHTPTETLRDPHEETTTQ</sequence>
<dbReference type="InterPro" id="IPR051617">
    <property type="entry name" value="UNC-93-like_regulator"/>
</dbReference>
<dbReference type="SUPFAM" id="SSF103473">
    <property type="entry name" value="MFS general substrate transporter"/>
    <property type="match status" value="1"/>
</dbReference>
<dbReference type="CDD" id="cd06178">
    <property type="entry name" value="MFS_unc93-like"/>
    <property type="match status" value="1"/>
</dbReference>
<feature type="transmembrane region" description="Helical" evidence="6">
    <location>
        <begin position="224"/>
        <end position="244"/>
    </location>
</feature>
<feature type="transmembrane region" description="Helical" evidence="6">
    <location>
        <begin position="387"/>
        <end position="412"/>
    </location>
</feature>
<dbReference type="Gene3D" id="1.20.1250.20">
    <property type="entry name" value="MFS general substrate transporter like domains"/>
    <property type="match status" value="1"/>
</dbReference>
<comment type="caution">
    <text evidence="7">The sequence shown here is derived from an EMBL/GenBank/DDBJ whole genome shotgun (WGS) entry which is preliminary data.</text>
</comment>
<dbReference type="PANTHER" id="PTHR23294:SF54">
    <property type="entry name" value="DUF895 DOMAIN MEMBRANE PROTEIN (AFU_ORTHOLOGUE AFUA_8G04110)"/>
    <property type="match status" value="1"/>
</dbReference>
<dbReference type="AlphaFoldDB" id="A0A1V6QR11"/>
<comment type="subcellular location">
    <subcellularLocation>
        <location evidence="1">Membrane</location>
        <topology evidence="1">Multi-pass membrane protein</topology>
    </subcellularLocation>
</comment>
<feature type="region of interest" description="Disordered" evidence="5">
    <location>
        <begin position="499"/>
        <end position="530"/>
    </location>
</feature>
<dbReference type="InterPro" id="IPR011701">
    <property type="entry name" value="MFS"/>
</dbReference>
<dbReference type="GO" id="GO:0016020">
    <property type="term" value="C:membrane"/>
    <property type="evidence" value="ECO:0007669"/>
    <property type="project" value="UniProtKB-SubCell"/>
</dbReference>
<evidence type="ECO:0008006" key="9">
    <source>
        <dbReference type="Google" id="ProtNLM"/>
    </source>
</evidence>
<evidence type="ECO:0000256" key="4">
    <source>
        <dbReference type="ARBA" id="ARBA00023136"/>
    </source>
</evidence>
<dbReference type="Proteomes" id="UP000191612">
    <property type="component" value="Unassembled WGS sequence"/>
</dbReference>
<evidence type="ECO:0000256" key="3">
    <source>
        <dbReference type="ARBA" id="ARBA00022989"/>
    </source>
</evidence>
<feature type="transmembrane region" description="Helical" evidence="6">
    <location>
        <begin position="348"/>
        <end position="367"/>
    </location>
</feature>
<feature type="transmembrane region" description="Helical" evidence="6">
    <location>
        <begin position="191"/>
        <end position="212"/>
    </location>
</feature>
<keyword evidence="3 6" id="KW-1133">Transmembrane helix</keyword>
<dbReference type="PANTHER" id="PTHR23294">
    <property type="entry name" value="ET TRANSLATION PRODUCT-RELATED"/>
    <property type="match status" value="1"/>
</dbReference>
<evidence type="ECO:0000256" key="5">
    <source>
        <dbReference type="SAM" id="MobiDB-lite"/>
    </source>
</evidence>
<dbReference type="OrthoDB" id="196103at2759"/>
<keyword evidence="2 6" id="KW-0812">Transmembrane</keyword>
<keyword evidence="4 6" id="KW-0472">Membrane</keyword>
<dbReference type="EMBL" id="MDYO01000050">
    <property type="protein sequence ID" value="OQD91653.1"/>
    <property type="molecule type" value="Genomic_DNA"/>
</dbReference>
<feature type="transmembrane region" description="Helical" evidence="6">
    <location>
        <begin position="105"/>
        <end position="121"/>
    </location>
</feature>
<evidence type="ECO:0000256" key="1">
    <source>
        <dbReference type="ARBA" id="ARBA00004141"/>
    </source>
</evidence>
<reference evidence="8" key="1">
    <citation type="journal article" date="2017" name="Nat. Microbiol.">
        <title>Global analysis of biosynthetic gene clusters reveals vast potential of secondary metabolite production in Penicillium species.</title>
        <authorList>
            <person name="Nielsen J.C."/>
            <person name="Grijseels S."/>
            <person name="Prigent S."/>
            <person name="Ji B."/>
            <person name="Dainat J."/>
            <person name="Nielsen K.F."/>
            <person name="Frisvad J.C."/>
            <person name="Workman M."/>
            <person name="Nielsen J."/>
        </authorList>
    </citation>
    <scope>NUCLEOTIDE SEQUENCE [LARGE SCALE GENOMIC DNA]</scope>
    <source>
        <strain evidence="8">IBT 29525</strain>
    </source>
</reference>
<gene>
    <name evidence="7" type="ORF">PENSOL_c050G00080</name>
</gene>
<proteinExistence type="predicted"/>
<evidence type="ECO:0000313" key="7">
    <source>
        <dbReference type="EMBL" id="OQD91653.1"/>
    </source>
</evidence>
<protein>
    <recommendedName>
        <fullName evidence="9">Major facilitator superfamily (MFS) profile domain-containing protein</fullName>
    </recommendedName>
</protein>
<organism evidence="7 8">
    <name type="scientific">Penicillium solitum</name>
    <dbReference type="NCBI Taxonomy" id="60172"/>
    <lineage>
        <taxon>Eukaryota</taxon>
        <taxon>Fungi</taxon>
        <taxon>Dikarya</taxon>
        <taxon>Ascomycota</taxon>
        <taxon>Pezizomycotina</taxon>
        <taxon>Eurotiomycetes</taxon>
        <taxon>Eurotiomycetidae</taxon>
        <taxon>Eurotiales</taxon>
        <taxon>Aspergillaceae</taxon>
        <taxon>Penicillium</taxon>
    </lineage>
</organism>
<accession>A0A1V6QR11</accession>